<dbReference type="PANTHER" id="PTHR47770:SF1">
    <property type="entry name" value="PLANT UBX DOMAIN-CONTAINING PROTEIN 11"/>
    <property type="match status" value="1"/>
</dbReference>
<dbReference type="EMBL" id="CAWUPB010000950">
    <property type="protein sequence ID" value="CAK7334117.1"/>
    <property type="molecule type" value="Genomic_DNA"/>
</dbReference>
<gene>
    <name evidence="2" type="ORF">DCAF_LOCUS9755</name>
</gene>
<evidence type="ECO:0000313" key="2">
    <source>
        <dbReference type="EMBL" id="CAK7334117.1"/>
    </source>
</evidence>
<accession>A0AAV1RE49</accession>
<protein>
    <submittedName>
        <fullName evidence="2">Uncharacterized protein</fullName>
    </submittedName>
</protein>
<evidence type="ECO:0000313" key="3">
    <source>
        <dbReference type="Proteomes" id="UP001314170"/>
    </source>
</evidence>
<organism evidence="2 3">
    <name type="scientific">Dovyalis caffra</name>
    <dbReference type="NCBI Taxonomy" id="77055"/>
    <lineage>
        <taxon>Eukaryota</taxon>
        <taxon>Viridiplantae</taxon>
        <taxon>Streptophyta</taxon>
        <taxon>Embryophyta</taxon>
        <taxon>Tracheophyta</taxon>
        <taxon>Spermatophyta</taxon>
        <taxon>Magnoliopsida</taxon>
        <taxon>eudicotyledons</taxon>
        <taxon>Gunneridae</taxon>
        <taxon>Pentapetalae</taxon>
        <taxon>rosids</taxon>
        <taxon>fabids</taxon>
        <taxon>Malpighiales</taxon>
        <taxon>Salicaceae</taxon>
        <taxon>Flacourtieae</taxon>
        <taxon>Dovyalis</taxon>
    </lineage>
</organism>
<feature type="compositionally biased region" description="Low complexity" evidence="1">
    <location>
        <begin position="27"/>
        <end position="43"/>
    </location>
</feature>
<feature type="region of interest" description="Disordered" evidence="1">
    <location>
        <begin position="17"/>
        <end position="129"/>
    </location>
</feature>
<sequence>MSDVDVQETTATVLTAALVSKKPESPSPGSSDIGSSGQGSSSGTIVPSLSMDRRIQSSEVGTLVAASEETINNLDDKTSSKSLNVQKSQTVGDERSTCPTEEDMKLPRSSITNSDSTIADHTSSGAEDGLLTPEKIMVIIQVLPEEARN</sequence>
<reference evidence="2 3" key="1">
    <citation type="submission" date="2024-01" db="EMBL/GenBank/DDBJ databases">
        <authorList>
            <person name="Waweru B."/>
        </authorList>
    </citation>
    <scope>NUCLEOTIDE SEQUENCE [LARGE SCALE GENOMIC DNA]</scope>
</reference>
<comment type="caution">
    <text evidence="2">The sequence shown here is derived from an EMBL/GenBank/DDBJ whole genome shotgun (WGS) entry which is preliminary data.</text>
</comment>
<feature type="compositionally biased region" description="Basic and acidic residues" evidence="1">
    <location>
        <begin position="92"/>
        <end position="106"/>
    </location>
</feature>
<feature type="compositionally biased region" description="Polar residues" evidence="1">
    <location>
        <begin position="109"/>
        <end position="125"/>
    </location>
</feature>
<dbReference type="PANTHER" id="PTHR47770">
    <property type="entry name" value="PLANT UBX DOMAIN-CONTAINING PROTEIN 11"/>
    <property type="match status" value="1"/>
</dbReference>
<dbReference type="AlphaFoldDB" id="A0AAV1RE49"/>
<evidence type="ECO:0000256" key="1">
    <source>
        <dbReference type="SAM" id="MobiDB-lite"/>
    </source>
</evidence>
<proteinExistence type="predicted"/>
<keyword evidence="3" id="KW-1185">Reference proteome</keyword>
<feature type="compositionally biased region" description="Polar residues" evidence="1">
    <location>
        <begin position="80"/>
        <end position="91"/>
    </location>
</feature>
<name>A0AAV1RE49_9ROSI</name>
<dbReference type="Proteomes" id="UP001314170">
    <property type="component" value="Unassembled WGS sequence"/>
</dbReference>